<dbReference type="InterPro" id="IPR045886">
    <property type="entry name" value="ThiF/MoeB/HesA"/>
</dbReference>
<comment type="caution">
    <text evidence="3">The sequence shown here is derived from an EMBL/GenBank/DDBJ whole genome shotgun (WGS) entry which is preliminary data.</text>
</comment>
<dbReference type="PANTHER" id="PTHR10953">
    <property type="entry name" value="UBIQUITIN-ACTIVATING ENZYME E1"/>
    <property type="match status" value="1"/>
</dbReference>
<organism evidence="3 4">
    <name type="scientific">Cyclobacterium jeungdonense</name>
    <dbReference type="NCBI Taxonomy" id="708087"/>
    <lineage>
        <taxon>Bacteria</taxon>
        <taxon>Pseudomonadati</taxon>
        <taxon>Bacteroidota</taxon>
        <taxon>Cytophagia</taxon>
        <taxon>Cytophagales</taxon>
        <taxon>Cyclobacteriaceae</taxon>
        <taxon>Cyclobacterium</taxon>
    </lineage>
</organism>
<dbReference type="GO" id="GO:0016779">
    <property type="term" value="F:nucleotidyltransferase activity"/>
    <property type="evidence" value="ECO:0007669"/>
    <property type="project" value="UniProtKB-KW"/>
</dbReference>
<evidence type="ECO:0000256" key="1">
    <source>
        <dbReference type="SAM" id="Phobius"/>
    </source>
</evidence>
<proteinExistence type="predicted"/>
<dbReference type="RefSeq" id="WP_262888563.1">
    <property type="nucleotide sequence ID" value="NZ_JAUFQS010000003.1"/>
</dbReference>
<keyword evidence="3" id="KW-0548">Nucleotidyltransferase</keyword>
<evidence type="ECO:0000259" key="2">
    <source>
        <dbReference type="Pfam" id="PF00899"/>
    </source>
</evidence>
<protein>
    <submittedName>
        <fullName evidence="3">ThiF family adenylyltransferase</fullName>
    </submittedName>
</protein>
<dbReference type="Gene3D" id="3.40.50.720">
    <property type="entry name" value="NAD(P)-binding Rossmann-like Domain"/>
    <property type="match status" value="1"/>
</dbReference>
<keyword evidence="3" id="KW-0808">Transferase</keyword>
<dbReference type="PANTHER" id="PTHR10953:SF102">
    <property type="entry name" value="ADENYLYLTRANSFERASE AND SULFURTRANSFERASE MOCS3"/>
    <property type="match status" value="1"/>
</dbReference>
<keyword evidence="4" id="KW-1185">Reference proteome</keyword>
<dbReference type="Proteomes" id="UP001236663">
    <property type="component" value="Unassembled WGS sequence"/>
</dbReference>
<dbReference type="Pfam" id="PF00899">
    <property type="entry name" value="ThiF"/>
    <property type="match status" value="1"/>
</dbReference>
<name>A0ABT8C340_9BACT</name>
<reference evidence="4" key="1">
    <citation type="journal article" date="2019" name="Int. J. Syst. Evol. Microbiol.">
        <title>The Global Catalogue of Microorganisms (GCM) 10K type strain sequencing project: providing services to taxonomists for standard genome sequencing and annotation.</title>
        <authorList>
            <consortium name="The Broad Institute Genomics Platform"/>
            <consortium name="The Broad Institute Genome Sequencing Center for Infectious Disease"/>
            <person name="Wu L."/>
            <person name="Ma J."/>
        </authorList>
    </citation>
    <scope>NUCLEOTIDE SEQUENCE [LARGE SCALE GENOMIC DNA]</scope>
    <source>
        <strain evidence="4">CECT 7706</strain>
    </source>
</reference>
<dbReference type="EMBL" id="JAUFQS010000003">
    <property type="protein sequence ID" value="MDN3686721.1"/>
    <property type="molecule type" value="Genomic_DNA"/>
</dbReference>
<evidence type="ECO:0000313" key="3">
    <source>
        <dbReference type="EMBL" id="MDN3686721.1"/>
    </source>
</evidence>
<gene>
    <name evidence="3" type="ORF">QWZ15_02665</name>
</gene>
<sequence length="108" mass="11317">MPGFGVKAQEKLKRARVLVVGSGGLGSTLLLYLAAAGVGQTGIVDFERVDPSNLHRQVLFDGSQIGEARVLAAKRGLKVSILYTGKNIRPAADFSQCPGNYSRLGCGG</sequence>
<keyword evidence="1" id="KW-1133">Transmembrane helix</keyword>
<evidence type="ECO:0000313" key="4">
    <source>
        <dbReference type="Proteomes" id="UP001236663"/>
    </source>
</evidence>
<accession>A0ABT8C340</accession>
<dbReference type="InterPro" id="IPR000594">
    <property type="entry name" value="ThiF_NAD_FAD-bd"/>
</dbReference>
<feature type="domain" description="THIF-type NAD/FAD binding fold" evidence="2">
    <location>
        <begin position="3"/>
        <end position="78"/>
    </location>
</feature>
<feature type="transmembrane region" description="Helical" evidence="1">
    <location>
        <begin position="17"/>
        <end position="38"/>
    </location>
</feature>
<dbReference type="SUPFAM" id="SSF69572">
    <property type="entry name" value="Activating enzymes of the ubiquitin-like proteins"/>
    <property type="match status" value="1"/>
</dbReference>
<keyword evidence="1" id="KW-0812">Transmembrane</keyword>
<dbReference type="InterPro" id="IPR035985">
    <property type="entry name" value="Ubiquitin-activating_enz"/>
</dbReference>
<keyword evidence="1" id="KW-0472">Membrane</keyword>